<dbReference type="InterPro" id="IPR012664">
    <property type="entry name" value="CHP02452"/>
</dbReference>
<reference evidence="3" key="1">
    <citation type="submission" date="2023-06" db="EMBL/GenBank/DDBJ databases">
        <title>Genome-scale phylogeny and comparative genomics of the fungal order Sordariales.</title>
        <authorList>
            <consortium name="Lawrence Berkeley National Laboratory"/>
            <person name="Hensen N."/>
            <person name="Bonometti L."/>
            <person name="Westerberg I."/>
            <person name="Brannstrom I.O."/>
            <person name="Guillou S."/>
            <person name="Cros-Aarteil S."/>
            <person name="Calhoun S."/>
            <person name="Haridas S."/>
            <person name="Kuo A."/>
            <person name="Mondo S."/>
            <person name="Pangilinan J."/>
            <person name="Riley R."/>
            <person name="Labutti K."/>
            <person name="Andreopoulos B."/>
            <person name="Lipzen A."/>
            <person name="Chen C."/>
            <person name="Yanf M."/>
            <person name="Daum C."/>
            <person name="Ng V."/>
            <person name="Clum A."/>
            <person name="Steindorff A."/>
            <person name="Ohm R."/>
            <person name="Martin F."/>
            <person name="Silar P."/>
            <person name="Natvig D."/>
            <person name="Lalanne C."/>
            <person name="Gautier V."/>
            <person name="Ament-Velasquez S.L."/>
            <person name="Kruys A."/>
            <person name="Hutchinson M.I."/>
            <person name="Powell A.J."/>
            <person name="Barry K."/>
            <person name="Miller A.N."/>
            <person name="Grigoriev I.V."/>
            <person name="Debuchy R."/>
            <person name="Gladieux P."/>
            <person name="Thoren M.H."/>
            <person name="Johannesson H."/>
        </authorList>
    </citation>
    <scope>NUCLEOTIDE SEQUENCE</scope>
    <source>
        <strain evidence="3">SMH4607-1</strain>
    </source>
</reference>
<dbReference type="Proteomes" id="UP001172102">
    <property type="component" value="Unassembled WGS sequence"/>
</dbReference>
<dbReference type="EMBL" id="JAUKUA010000002">
    <property type="protein sequence ID" value="KAK0725194.1"/>
    <property type="molecule type" value="Genomic_DNA"/>
</dbReference>
<dbReference type="Pfam" id="PF10021">
    <property type="entry name" value="PARG_cat_microb"/>
    <property type="match status" value="1"/>
</dbReference>
<dbReference type="AlphaFoldDB" id="A0AA40E258"/>
<proteinExistence type="predicted"/>
<comment type="caution">
    <text evidence="3">The sequence shown here is derived from an EMBL/GenBank/DDBJ whole genome shotgun (WGS) entry which is preliminary data.</text>
</comment>
<keyword evidence="4" id="KW-1185">Reference proteome</keyword>
<feature type="domain" description="Microbial-type PARG catalytic" evidence="2">
    <location>
        <begin position="72"/>
        <end position="174"/>
    </location>
</feature>
<dbReference type="Gene3D" id="3.40.220.10">
    <property type="entry name" value="Leucine Aminopeptidase, subunit E, domain 1"/>
    <property type="match status" value="1"/>
</dbReference>
<evidence type="ECO:0000256" key="1">
    <source>
        <dbReference type="SAM" id="MobiDB-lite"/>
    </source>
</evidence>
<evidence type="ECO:0000313" key="3">
    <source>
        <dbReference type="EMBL" id="KAK0725194.1"/>
    </source>
</evidence>
<organism evidence="3 4">
    <name type="scientific">Lasiosphaeris hirsuta</name>
    <dbReference type="NCBI Taxonomy" id="260670"/>
    <lineage>
        <taxon>Eukaryota</taxon>
        <taxon>Fungi</taxon>
        <taxon>Dikarya</taxon>
        <taxon>Ascomycota</taxon>
        <taxon>Pezizomycotina</taxon>
        <taxon>Sordariomycetes</taxon>
        <taxon>Sordariomycetidae</taxon>
        <taxon>Sordariales</taxon>
        <taxon>Lasiosphaeriaceae</taxon>
        <taxon>Lasiosphaeris</taxon>
    </lineage>
</organism>
<evidence type="ECO:0000259" key="2">
    <source>
        <dbReference type="Pfam" id="PF10021"/>
    </source>
</evidence>
<accession>A0AA40E258</accession>
<sequence>MPSPGPPTQEPLPRDHHGSSSPQAQRQKERLIATSKETLQILPNLLSQLRRTNDARTSSKLTLETLPRLDPNHCPSYPWPAVIRVINEDTLNAAIQLWERAATSSRDPRLGNPYPAIVNFANRHSPGGGWLNGAIAQEEALCYRSSLALSLEGAGYPLARDEALYSPYVLVVRDAMAQGHYLLHPEIPAAQLPVVSAMTVAAIYQPDVRSFVVGSQVGGGSSTSISQPREKLVFARDRDRNYTKDKMRLVLRMAASNGHRLLVLGALGCGVFQNPPEDVAHCWLEVLREDEFTGNWWREICFAVYDGRGGGSNYDVFRRILDGREV</sequence>
<gene>
    <name evidence="3" type="ORF">B0H67DRAFT_480665</name>
</gene>
<dbReference type="InterPro" id="IPR019261">
    <property type="entry name" value="PARG_cat_microbial"/>
</dbReference>
<dbReference type="PANTHER" id="PTHR35596:SF1">
    <property type="entry name" value="MICROBIAL-TYPE PARG CATALYTIC DOMAIN-CONTAINING PROTEIN"/>
    <property type="match status" value="1"/>
</dbReference>
<dbReference type="PANTHER" id="PTHR35596">
    <property type="entry name" value="DUF2263 DOMAIN-CONTAINING PROTEIN"/>
    <property type="match status" value="1"/>
</dbReference>
<dbReference type="InterPro" id="IPR043472">
    <property type="entry name" value="Macro_dom-like"/>
</dbReference>
<dbReference type="NCBIfam" id="TIGR02452">
    <property type="entry name" value="TIGR02452 family protein"/>
    <property type="match status" value="1"/>
</dbReference>
<evidence type="ECO:0000313" key="4">
    <source>
        <dbReference type="Proteomes" id="UP001172102"/>
    </source>
</evidence>
<feature type="region of interest" description="Disordered" evidence="1">
    <location>
        <begin position="1"/>
        <end position="28"/>
    </location>
</feature>
<feature type="compositionally biased region" description="Pro residues" evidence="1">
    <location>
        <begin position="1"/>
        <end position="10"/>
    </location>
</feature>
<dbReference type="SUPFAM" id="SSF52949">
    <property type="entry name" value="Macro domain-like"/>
    <property type="match status" value="1"/>
</dbReference>
<name>A0AA40E258_9PEZI</name>
<protein>
    <recommendedName>
        <fullName evidence="2">Microbial-type PARG catalytic domain-containing protein</fullName>
    </recommendedName>
</protein>